<keyword evidence="3" id="KW-1185">Reference proteome</keyword>
<evidence type="ECO:0000313" key="2">
    <source>
        <dbReference type="EMBL" id="REG84485.1"/>
    </source>
</evidence>
<evidence type="ECO:0000313" key="3">
    <source>
        <dbReference type="Proteomes" id="UP000256405"/>
    </source>
</evidence>
<accession>A0A3E0DQM1</accession>
<proteinExistence type="predicted"/>
<organism evidence="2 3">
    <name type="scientific">Algoriphagus antarcticus</name>
    <dbReference type="NCBI Taxonomy" id="238540"/>
    <lineage>
        <taxon>Bacteria</taxon>
        <taxon>Pseudomonadati</taxon>
        <taxon>Bacteroidota</taxon>
        <taxon>Cytophagia</taxon>
        <taxon>Cytophagales</taxon>
        <taxon>Cyclobacteriaceae</taxon>
        <taxon>Algoriphagus</taxon>
    </lineage>
</organism>
<protein>
    <submittedName>
        <fullName evidence="2">RES domain-containing protein</fullName>
    </submittedName>
</protein>
<name>A0A3E0DQM1_9BACT</name>
<dbReference type="EMBL" id="QUNF01000015">
    <property type="protein sequence ID" value="REG84485.1"/>
    <property type="molecule type" value="Genomic_DNA"/>
</dbReference>
<sequence length="153" mass="17238">MRVYRLSKSKFSRDLSGKGAELAGGRWNSRGKAVLYTSQSRALCTAEIAVHTPLGNIPTDYEIVEITIPDGIKLKEIEISDLPPDWKSIPHSHATQEIGDRFTSENEFLVFKVPSVVVAGDFNFLINPVHRKFNEVEITSIDPFEFDVRLFSK</sequence>
<comment type="caution">
    <text evidence="2">The sequence shown here is derived from an EMBL/GenBank/DDBJ whole genome shotgun (WGS) entry which is preliminary data.</text>
</comment>
<evidence type="ECO:0000259" key="1">
    <source>
        <dbReference type="SMART" id="SM00953"/>
    </source>
</evidence>
<dbReference type="Pfam" id="PF08808">
    <property type="entry name" value="RES"/>
    <property type="match status" value="1"/>
</dbReference>
<reference evidence="2 3" key="1">
    <citation type="submission" date="2018-08" db="EMBL/GenBank/DDBJ databases">
        <title>Genomic Encyclopedia of Archaeal and Bacterial Type Strains, Phase II (KMG-II): from individual species to whole genera.</title>
        <authorList>
            <person name="Goeker M."/>
        </authorList>
    </citation>
    <scope>NUCLEOTIDE SEQUENCE [LARGE SCALE GENOMIC DNA]</scope>
    <source>
        <strain evidence="2 3">DSM 15986</strain>
    </source>
</reference>
<feature type="domain" description="RES" evidence="1">
    <location>
        <begin position="14"/>
        <end position="140"/>
    </location>
</feature>
<gene>
    <name evidence="2" type="ORF">C8N25_11560</name>
</gene>
<dbReference type="InterPro" id="IPR014914">
    <property type="entry name" value="RES_dom"/>
</dbReference>
<dbReference type="AlphaFoldDB" id="A0A3E0DQM1"/>
<dbReference type="Proteomes" id="UP000256405">
    <property type="component" value="Unassembled WGS sequence"/>
</dbReference>
<dbReference type="SMART" id="SM00953">
    <property type="entry name" value="RES"/>
    <property type="match status" value="1"/>
</dbReference>
<dbReference type="OrthoDB" id="9789501at2"/>